<dbReference type="EMBL" id="CP078142">
    <property type="protein sequence ID" value="QXN81796.1"/>
    <property type="molecule type" value="Genomic_DNA"/>
</dbReference>
<dbReference type="Proteomes" id="UP000230639">
    <property type="component" value="Chromosome"/>
</dbReference>
<proteinExistence type="predicted"/>
<dbReference type="NCBIfam" id="NF011891">
    <property type="entry name" value="PRK15364.1"/>
    <property type="match status" value="1"/>
</dbReference>
<evidence type="ECO:0000313" key="1">
    <source>
        <dbReference type="EMBL" id="ATW54942.1"/>
    </source>
</evidence>
<organism evidence="1 5">
    <name type="scientific">Salmonella diarizonae</name>
    <dbReference type="NCBI Taxonomy" id="59204"/>
    <lineage>
        <taxon>Bacteria</taxon>
        <taxon>Pseudomonadati</taxon>
        <taxon>Pseudomonadota</taxon>
        <taxon>Gammaproteobacteria</taxon>
        <taxon>Enterobacterales</taxon>
        <taxon>Enterobacteriaceae</taxon>
        <taxon>Salmonella</taxon>
    </lineage>
</organism>
<dbReference type="Proteomes" id="UP000839781">
    <property type="component" value="Unassembled WGS sequence"/>
</dbReference>
<dbReference type="EMBL" id="AAIYJF010000007">
    <property type="protein sequence ID" value="ECJ4377991.1"/>
    <property type="molecule type" value="Genomic_DNA"/>
</dbReference>
<dbReference type="InterPro" id="IPR035074">
    <property type="entry name" value="EspA/CesA-like"/>
</dbReference>
<gene>
    <name evidence="2" type="primary">sseB</name>
    <name evidence="1" type="ORF">CNQ75_10670</name>
    <name evidence="3" type="ORF">DLB95_12085</name>
    <name evidence="4" type="ORF">JMJ85_12890</name>
    <name evidence="2" type="ORF">PG27_05125</name>
</gene>
<dbReference type="EMBL" id="CP023345">
    <property type="protein sequence ID" value="ATW54942.1"/>
    <property type="molecule type" value="Genomic_DNA"/>
</dbReference>
<accession>A0A2I5HHI7</accession>
<evidence type="ECO:0000313" key="3">
    <source>
        <dbReference type="EMBL" id="ECJ4377991.1"/>
    </source>
</evidence>
<dbReference type="InterPro" id="IPR005095">
    <property type="entry name" value="EspA"/>
</dbReference>
<dbReference type="STRING" id="59204.UQ49_10935"/>
<evidence type="ECO:0000313" key="2">
    <source>
        <dbReference type="EMBL" id="EBP3692650.1"/>
    </source>
</evidence>
<reference evidence="4" key="4">
    <citation type="submission" date="2021-07" db="EMBL/GenBank/DDBJ databases">
        <title>Whole-Genome Sequences of non-enterica strains of Salmonella enterica isolated from poultry houses.</title>
        <authorList>
            <person name="Lamas A."/>
            <person name="Regal P."/>
            <person name="Miranda J.M."/>
            <person name="Vazquez B."/>
            <person name="Cepeda A."/>
            <person name="Franco C.M."/>
        </authorList>
    </citation>
    <scope>NUCLEOTIDE SEQUENCE</scope>
    <source>
        <strain evidence="4">LHICA_D1</strain>
    </source>
</reference>
<protein>
    <submittedName>
        <fullName evidence="1 2">Type III secretion system translocon protein SseB</fullName>
    </submittedName>
</protein>
<evidence type="ECO:0000313" key="4">
    <source>
        <dbReference type="EMBL" id="QXN81796.1"/>
    </source>
</evidence>
<sequence>MSSGNVFWGNHNPIVFNNDFGVSNTDTGSQDDLSQQNPFAEGYGVLLILLMVIQAIANDKFIQIQKNAERARNTQEKSNEMDAVIAEAAKGDAKTTEEVPEDVIKYMRDNGILVNGMTIDEYIAKYGVKGKLDKGGLQAVKAALDNDANRNTDLMSQGQLTIQKMSQQLNAVLTQLTGLISKWGEISSMIAQKTYS</sequence>
<reference evidence="1 5" key="1">
    <citation type="submission" date="2017-09" db="EMBL/GenBank/DDBJ databases">
        <title>Complete genome of Salmonella enterica subsp. diarizonae isolated from stool of a patient with bacterial enteropathy.</title>
        <authorList>
            <person name="Zhou J."/>
            <person name="Chen Q."/>
            <person name="Guo L."/>
            <person name="Fan J."/>
        </authorList>
    </citation>
    <scope>NUCLEOTIDE SEQUENCE [LARGE SCALE GENOMIC DNA]</scope>
    <source>
        <strain evidence="1 5">HZS154</strain>
    </source>
</reference>
<name>A0A2I5HHI7_SALDZ</name>
<dbReference type="SUPFAM" id="SSF116927">
    <property type="entry name" value="EspA/CesA-like"/>
    <property type="match status" value="1"/>
</dbReference>
<dbReference type="AlphaFoldDB" id="A0A2I5HHI7"/>
<dbReference type="EMBL" id="AAGLNK010000004">
    <property type="protein sequence ID" value="EBP3692650.1"/>
    <property type="molecule type" value="Genomic_DNA"/>
</dbReference>
<reference evidence="3" key="2">
    <citation type="submission" date="2018-05" db="EMBL/GenBank/DDBJ databases">
        <authorList>
            <person name="Ashton P.M."/>
            <person name="Dallman T."/>
            <person name="Nair S."/>
            <person name="De Pinna E."/>
            <person name="Peters T."/>
            <person name="Grant K."/>
        </authorList>
    </citation>
    <scope>NUCLEOTIDE SEQUENCE [LARGE SCALE GENOMIC DNA]</scope>
    <source>
        <strain evidence="3">474878</strain>
    </source>
</reference>
<dbReference type="RefSeq" id="WP_063390398.1">
    <property type="nucleotide sequence ID" value="NZ_CP011288.1"/>
</dbReference>
<evidence type="ECO:0000313" key="5">
    <source>
        <dbReference type="Proteomes" id="UP000230639"/>
    </source>
</evidence>
<reference evidence="2" key="3">
    <citation type="submission" date="2018-07" db="EMBL/GenBank/DDBJ databases">
        <authorList>
            <consortium name="GenomeTrakr network: Whole genome sequencing for foodborne pathogen traceback"/>
        </authorList>
    </citation>
    <scope>NUCLEOTIDE SEQUENCE</scope>
    <source>
        <strain evidence="2">CFSAN008697</strain>
    </source>
</reference>
<dbReference type="Pfam" id="PF03433">
    <property type="entry name" value="EspA"/>
    <property type="match status" value="1"/>
</dbReference>